<feature type="domain" description="CHAD" evidence="3">
    <location>
        <begin position="216"/>
        <end position="501"/>
    </location>
</feature>
<dbReference type="InterPro" id="IPR033469">
    <property type="entry name" value="CYTH-like_dom_sf"/>
</dbReference>
<dbReference type="SUPFAM" id="SSF55154">
    <property type="entry name" value="CYTH-like phosphatases"/>
    <property type="match status" value="1"/>
</dbReference>
<dbReference type="SMART" id="SM00880">
    <property type="entry name" value="CHAD"/>
    <property type="match status" value="1"/>
</dbReference>
<dbReference type="Gene3D" id="1.40.20.10">
    <property type="entry name" value="CHAD domain"/>
    <property type="match status" value="1"/>
</dbReference>
<keyword evidence="5" id="KW-1185">Reference proteome</keyword>
<dbReference type="Proteomes" id="UP001596524">
    <property type="component" value="Unassembled WGS sequence"/>
</dbReference>
<dbReference type="CDD" id="cd07374">
    <property type="entry name" value="CYTH-like_Pase"/>
    <property type="match status" value="1"/>
</dbReference>
<dbReference type="PANTHER" id="PTHR39339">
    <property type="entry name" value="SLR1444 PROTEIN"/>
    <property type="match status" value="1"/>
</dbReference>
<dbReference type="SMART" id="SM01118">
    <property type="entry name" value="CYTH"/>
    <property type="match status" value="1"/>
</dbReference>
<comment type="caution">
    <text evidence="4">The sequence shown here is derived from an EMBL/GenBank/DDBJ whole genome shotgun (WGS) entry which is preliminary data.</text>
</comment>
<dbReference type="InterPro" id="IPR038186">
    <property type="entry name" value="CHAD_dom_sf"/>
</dbReference>
<dbReference type="EMBL" id="JBHTCH010000025">
    <property type="protein sequence ID" value="MFC7362706.1"/>
    <property type="molecule type" value="Genomic_DNA"/>
</dbReference>
<evidence type="ECO:0000259" key="2">
    <source>
        <dbReference type="PROSITE" id="PS51707"/>
    </source>
</evidence>
<organism evidence="4 5">
    <name type="scientific">Nocardioides astragali</name>
    <dbReference type="NCBI Taxonomy" id="1776736"/>
    <lineage>
        <taxon>Bacteria</taxon>
        <taxon>Bacillati</taxon>
        <taxon>Actinomycetota</taxon>
        <taxon>Actinomycetes</taxon>
        <taxon>Propionibacteriales</taxon>
        <taxon>Nocardioidaceae</taxon>
        <taxon>Nocardioides</taxon>
    </lineage>
</organism>
<proteinExistence type="predicted"/>
<feature type="domain" description="CYTH" evidence="2">
    <location>
        <begin position="6"/>
        <end position="201"/>
    </location>
</feature>
<evidence type="ECO:0000313" key="5">
    <source>
        <dbReference type="Proteomes" id="UP001596524"/>
    </source>
</evidence>
<protein>
    <submittedName>
        <fullName evidence="4">CHAD domain-containing protein</fullName>
    </submittedName>
</protein>
<evidence type="ECO:0000313" key="4">
    <source>
        <dbReference type="EMBL" id="MFC7362706.1"/>
    </source>
</evidence>
<dbReference type="PROSITE" id="PS51707">
    <property type="entry name" value="CYTH"/>
    <property type="match status" value="1"/>
</dbReference>
<dbReference type="RefSeq" id="WP_255888880.1">
    <property type="nucleotide sequence ID" value="NZ_JAFMZM010000001.1"/>
</dbReference>
<dbReference type="InterPro" id="IPR023577">
    <property type="entry name" value="CYTH_domain"/>
</dbReference>
<dbReference type="Gene3D" id="2.40.320.10">
    <property type="entry name" value="Hypothetical Protein Pfu-838710-001"/>
    <property type="match status" value="1"/>
</dbReference>
<gene>
    <name evidence="4" type="ORF">ACFQO6_20725</name>
</gene>
<dbReference type="Pfam" id="PF01928">
    <property type="entry name" value="CYTH"/>
    <property type="match status" value="1"/>
</dbReference>
<evidence type="ECO:0000256" key="1">
    <source>
        <dbReference type="SAM" id="MobiDB-lite"/>
    </source>
</evidence>
<dbReference type="PROSITE" id="PS51708">
    <property type="entry name" value="CHAD"/>
    <property type="match status" value="1"/>
</dbReference>
<feature type="compositionally biased region" description="Basic and acidic residues" evidence="1">
    <location>
        <begin position="1"/>
        <end position="17"/>
    </location>
</feature>
<feature type="region of interest" description="Disordered" evidence="1">
    <location>
        <begin position="1"/>
        <end position="27"/>
    </location>
</feature>
<reference evidence="5" key="1">
    <citation type="journal article" date="2019" name="Int. J. Syst. Evol. Microbiol.">
        <title>The Global Catalogue of Microorganisms (GCM) 10K type strain sequencing project: providing services to taxonomists for standard genome sequencing and annotation.</title>
        <authorList>
            <consortium name="The Broad Institute Genomics Platform"/>
            <consortium name="The Broad Institute Genome Sequencing Center for Infectious Disease"/>
            <person name="Wu L."/>
            <person name="Ma J."/>
        </authorList>
    </citation>
    <scope>NUCLEOTIDE SEQUENCE [LARGE SCALE GENOMIC DNA]</scope>
    <source>
        <strain evidence="5">FCH27</strain>
    </source>
</reference>
<sequence length="510" mass="56324">MAPERHREVERKYDVDPRTPLPPLSDEGRVASVGEAVELALEATYFDTADLALARGGVTLRRRTGGTDDGWHVKLPRSGDSRTELHAPLGSADETVPKDLLASVRALVRDRPLVPVVRLSTRRTEHALRDEAGAVLALVCDDQVRAEQLPGADEVHEWREWEVELVAGDELLLDEIEERLREAGAEPAATASKLARALAGRLRPPRPEPSAKSLRRGTAAEVLRAHLTEHITRLHTQDGRVRSGEPGAVHKMRIEARRLRTALKTCRPLFHDGATDTLDDELRRLGRVLSGARDAQVLRERLRGLVATQPPELVMGPVGVLIDDELSAAEQVGRAKALEAMADTRYLRLLDDLDAFVVDLPVTERGDGPARDVLPRLLRRDAKRLERAVQRVRQVEAGEARDAALHEARKKAKRLRYAAELAVPVSGKRATKLASSAKEVQRVLGEHQDTVMSRAFLREHGARCHADGLNGFTLGRLHAIEEARAEDATKDFAEAWADLDISQVRKRLGG</sequence>
<dbReference type="PANTHER" id="PTHR39339:SF1">
    <property type="entry name" value="CHAD DOMAIN-CONTAINING PROTEIN"/>
    <property type="match status" value="1"/>
</dbReference>
<accession>A0ABW2NCS5</accession>
<dbReference type="InterPro" id="IPR007899">
    <property type="entry name" value="CHAD_dom"/>
</dbReference>
<name>A0ABW2NCS5_9ACTN</name>
<evidence type="ECO:0000259" key="3">
    <source>
        <dbReference type="PROSITE" id="PS51708"/>
    </source>
</evidence>
<dbReference type="Pfam" id="PF05235">
    <property type="entry name" value="CHAD"/>
    <property type="match status" value="1"/>
</dbReference>